<evidence type="ECO:0000256" key="1">
    <source>
        <dbReference type="ARBA" id="ARBA00022737"/>
    </source>
</evidence>
<keyword evidence="4" id="KW-1185">Reference proteome</keyword>
<dbReference type="Pfam" id="PF24883">
    <property type="entry name" value="NPHP3_N"/>
    <property type="match status" value="1"/>
</dbReference>
<proteinExistence type="predicted"/>
<evidence type="ECO:0000313" key="4">
    <source>
        <dbReference type="Proteomes" id="UP001220324"/>
    </source>
</evidence>
<keyword evidence="1" id="KW-0677">Repeat</keyword>
<accession>A0AAD6CSV1</accession>
<evidence type="ECO:0000259" key="2">
    <source>
        <dbReference type="SMART" id="SM00382"/>
    </source>
</evidence>
<dbReference type="InterPro" id="IPR003593">
    <property type="entry name" value="AAA+_ATPase"/>
</dbReference>
<dbReference type="PANTHER" id="PTHR10039:SF9">
    <property type="entry name" value="NACHT DOMAIN PROTEIN (AFU_ORTHOLOGUE AFUA_2G01760)"/>
    <property type="match status" value="1"/>
</dbReference>
<protein>
    <recommendedName>
        <fullName evidence="2">AAA+ ATPase domain-containing protein</fullName>
    </recommendedName>
</protein>
<reference evidence="3 4" key="1">
    <citation type="journal article" date="2023" name="IMA Fungus">
        <title>Comparative genomic study of the Penicillium genus elucidates a diverse pangenome and 15 lateral gene transfer events.</title>
        <authorList>
            <person name="Petersen C."/>
            <person name="Sorensen T."/>
            <person name="Nielsen M.R."/>
            <person name="Sondergaard T.E."/>
            <person name="Sorensen J.L."/>
            <person name="Fitzpatrick D.A."/>
            <person name="Frisvad J.C."/>
            <person name="Nielsen K.L."/>
        </authorList>
    </citation>
    <scope>NUCLEOTIDE SEQUENCE [LARGE SCALE GENOMIC DNA]</scope>
    <source>
        <strain evidence="3 4">IBT 35679</strain>
    </source>
</reference>
<organism evidence="3 4">
    <name type="scientific">Penicillium frequentans</name>
    <dbReference type="NCBI Taxonomy" id="3151616"/>
    <lineage>
        <taxon>Eukaryota</taxon>
        <taxon>Fungi</taxon>
        <taxon>Dikarya</taxon>
        <taxon>Ascomycota</taxon>
        <taxon>Pezizomycotina</taxon>
        <taxon>Eurotiomycetes</taxon>
        <taxon>Eurotiomycetidae</taxon>
        <taxon>Eurotiales</taxon>
        <taxon>Aspergillaceae</taxon>
        <taxon>Penicillium</taxon>
    </lineage>
</organism>
<dbReference type="PANTHER" id="PTHR10039">
    <property type="entry name" value="AMELOGENIN"/>
    <property type="match status" value="1"/>
</dbReference>
<gene>
    <name evidence="3" type="ORF">N7494_010071</name>
</gene>
<evidence type="ECO:0000313" key="3">
    <source>
        <dbReference type="EMBL" id="KAJ5533519.1"/>
    </source>
</evidence>
<dbReference type="InterPro" id="IPR027417">
    <property type="entry name" value="P-loop_NTPase"/>
</dbReference>
<feature type="domain" description="AAA+ ATPase" evidence="2">
    <location>
        <begin position="324"/>
        <end position="501"/>
    </location>
</feature>
<dbReference type="SMART" id="SM00382">
    <property type="entry name" value="AAA"/>
    <property type="match status" value="1"/>
</dbReference>
<dbReference type="SUPFAM" id="SSF52540">
    <property type="entry name" value="P-loop containing nucleoside triphosphate hydrolases"/>
    <property type="match status" value="1"/>
</dbReference>
<name>A0AAD6CSV1_9EURO</name>
<dbReference type="Proteomes" id="UP001220324">
    <property type="component" value="Unassembled WGS sequence"/>
</dbReference>
<dbReference type="Gene3D" id="3.40.50.300">
    <property type="entry name" value="P-loop containing nucleotide triphosphate hydrolases"/>
    <property type="match status" value="1"/>
</dbReference>
<comment type="caution">
    <text evidence="3">The sequence shown here is derived from an EMBL/GenBank/DDBJ whole genome shotgun (WGS) entry which is preliminary data.</text>
</comment>
<dbReference type="EMBL" id="JAQIZZ010000007">
    <property type="protein sequence ID" value="KAJ5533519.1"/>
    <property type="molecule type" value="Genomic_DNA"/>
</dbReference>
<dbReference type="InterPro" id="IPR056884">
    <property type="entry name" value="NPHP3-like_N"/>
</dbReference>
<sequence>MAPGLVSPVPGNLSSSFYNERPGNSRNVSAFSTHFDSDTFSQNGRSTRRESGILHRNMSGAGGSNLTSLVHSLYQRSGNELGGHASSRLMNSSYESLKEWIRVQRMSHLPPEGSNYDKVLSWALLFIERLHHFDSNINKFAGDSYLATQLSYGYCGMLLDLGKENAEALMTSFGFFYSTSSTLVNLLERTELFDVSQEIKEQLILALADLVTLVSSVSTHFHQAISGLTKASVSVHIYDTFRGQILAFKERCSKISEAMWRHQLVRDNLSAERVSVVRGVRSWLAPEDRVLAHLAENTSHLAHEREEMTCLWISQHLTNFLKSQKRTLAITGKPGSGKTVTASVIIDRLQDPIAGVSYKTLYIPINARVPAETTSIAIVKTILYQLFEKRIGNTGLLQIMEEAYERSKKTTDAAQYDTILWTALERALDAALQNAKELVIVVDGIDEATGGEAPLLQKLLTATGHANGVKLIILGAEQPKAAESLVHLPITDDRIGDDVSTVVRASFEEYQIFLDLPEMEQEIIVDQITEGAQRSFLWAKLCSKRVRQEKTPEAFHKAVETIVNSKLTVTDFVLNTVQAPDVKDEARQILLWLATADRPFTLKELTLLSAIDVTKQTITDGIVKPLDFLRPVNNLVFVQDGQVYLRHGLIRTSLLEIQSKGKLVPSVKDRHADFVTRLFIYIKNVLPEQHEPSLTPLDGHDTTSFVQRNPFLDFCVRYWPRHLTQTTVYTTGGDAPTAKEFAKIFPATITLLLLQNTLWHTIITPTLVTYQTTVTNLCRNILSPKHVVTLQSIITLAFLRRDISQVTDCIPLFYEITILSRDLLLTKHLITMKIANIFLELTSTHTTTSRTDIMIKREEILLLVVECYKIHYGNSSEQVVTTLKALIEHYRLTKEEKKIQEITTTINTITTGYEAGDGSRGDLHLHLKGHKREESEGGILFILDAEEDESIDESFDYEALIALAEKYRAEGKITEAERIYVEIWQRANRECRIQTTSFWEEIKLKAVVAYSKFLKTEKRESEASSILSSVWEEHRHTSLAISEKSSHHYEEIATVMASVGLSAAALSIYKQVAHYFQSTSQTKSSRFEQIQKSISSTSEQVIKSSHSSQSSVSESTLEEIIYESFSSQKFDESSFTATATLITQFTSQHRWKDATRVIKKVLLQGLWPDLFAPSIEDVVLPKQSADKAIEYAERLGQCYHYRRRFSREENIRIRVYRAVRAGRPVDDKVRERVTEALIRFFERNSQPDSVITTRQETLDDYIKHYGRDHPVVIKTLWTLAELTRPRPIFVEYYQRIIRALNKDAPTCKPEALEPLVLVATELWTQSRYSDAVPYFTLLFTTFLHQPKQPRFENPSFVQEIFTRYTHCLRSVRTDYNVIHKVTVDYHSKVKTVFSATASITIQATLTLAKVCQESKRYESEAIALYEELLKIGSKELDLDEISATLDGIYEEQTAIGLHSESASKQQIETASKVLRKRVTTIRESHGWAHEESISKMKEIVEFNYKHSSAESVHKELKESTINILKESTSSTLLVSAAIAIASSYIATNQVHKATEMSEELYRQVIMKDTTNIKTSQFDLTSKGRQSLVFLAQLEHSLRQQTTSVTEILASLTTEYVYFEEFRSSTSSKSATFHSVSLSATRLYHFLLRANRQTAAAHVFNEYVAYFVATEGKRTKLTDAAQVKIFLTVILTHFNTHQSSNFVRSVGIASNLHVIKLLESKKYDDASNLALAAFQYISAHDVFRTAEIVKFVFTLGVFITGRTVTPQPDAATQKKLHGVSSVIIQEVLRVISDLQINLSQISLDYLNILIGLLGEQQDYKTLVWLLSGLWTSRNKQATWPAQVILSLARRYILARYLVGDSLKAVRLAEDIVYNCRRVNGPRHSSTLEMSTLLTQLYTGIAQRYQTTKGGHNMANKYYKKAAGVHENLLRIFIDPALADIEGGLESSFSLDGSAYDLNIEETSNGSTISEGEHARQHLHLLKLAVQRLGDWPKEYADYENLNAELFAKFDSELQGFEGVEKWNLKGFGSGKSSANDDVLNLETISWEIDLHQPTYYEEEEEL</sequence>